<accession>A0A183IC58</accession>
<feature type="transmembrane region" description="Helical" evidence="6">
    <location>
        <begin position="269"/>
        <end position="288"/>
    </location>
</feature>
<keyword evidence="6" id="KW-0472">Membrane</keyword>
<evidence type="ECO:0000313" key="10">
    <source>
        <dbReference type="WBParaSite" id="SBAD_0000125201-mRNA-1"/>
    </source>
</evidence>
<sequence>MEVAVLKRLQDKSKHACKFYGCGRNDKFNYLVMSLQGRNLADLRRESVRQCFSLSTTTRVALQILRAIQDIHSVGFIHRDIKPSNFAMGRTSATHRVVFMLDFGLARQYVNGKGELRSPRSSAGFRGTVRYASLTAHKNREMSRKDDLWSLFYMIVEFIHGSLPWRKIKDKEEVGRLKEEVSYDKLLEGLPLEMKDFLSHLQQLTYGDCPNYEFMSNCLLKMVEKLGAKMDDPFDWEIVADNTAVPSVPRSFSKRSTVTIKERRYEYEYVYFFTLFYCCLIKIIPGIFDLLADCQQ</sequence>
<evidence type="ECO:0000313" key="8">
    <source>
        <dbReference type="EMBL" id="VDO93531.1"/>
    </source>
</evidence>
<evidence type="ECO:0000313" key="9">
    <source>
        <dbReference type="Proteomes" id="UP000270296"/>
    </source>
</evidence>
<keyword evidence="2" id="KW-0808">Transferase</keyword>
<keyword evidence="4" id="KW-0418">Kinase</keyword>
<dbReference type="Proteomes" id="UP000270296">
    <property type="component" value="Unassembled WGS sequence"/>
</dbReference>
<evidence type="ECO:0000256" key="1">
    <source>
        <dbReference type="ARBA" id="ARBA00022527"/>
    </source>
</evidence>
<dbReference type="InterPro" id="IPR000719">
    <property type="entry name" value="Prot_kinase_dom"/>
</dbReference>
<dbReference type="InterPro" id="IPR011009">
    <property type="entry name" value="Kinase-like_dom_sf"/>
</dbReference>
<dbReference type="PROSITE" id="PS50011">
    <property type="entry name" value="PROTEIN_KINASE_DOM"/>
    <property type="match status" value="1"/>
</dbReference>
<evidence type="ECO:0000256" key="2">
    <source>
        <dbReference type="ARBA" id="ARBA00022679"/>
    </source>
</evidence>
<dbReference type="EMBL" id="UZAM01006744">
    <property type="protein sequence ID" value="VDO93531.1"/>
    <property type="molecule type" value="Genomic_DNA"/>
</dbReference>
<feature type="domain" description="Protein kinase" evidence="7">
    <location>
        <begin position="1"/>
        <end position="223"/>
    </location>
</feature>
<organism evidence="10">
    <name type="scientific">Soboliphyme baturini</name>
    <dbReference type="NCBI Taxonomy" id="241478"/>
    <lineage>
        <taxon>Eukaryota</taxon>
        <taxon>Metazoa</taxon>
        <taxon>Ecdysozoa</taxon>
        <taxon>Nematoda</taxon>
        <taxon>Enoplea</taxon>
        <taxon>Dorylaimia</taxon>
        <taxon>Dioctophymatida</taxon>
        <taxon>Dioctophymatoidea</taxon>
        <taxon>Soboliphymatidae</taxon>
        <taxon>Soboliphyme</taxon>
    </lineage>
</organism>
<dbReference type="OrthoDB" id="5979581at2759"/>
<keyword evidence="1" id="KW-0723">Serine/threonine-protein kinase</keyword>
<gene>
    <name evidence="8" type="ORF">SBAD_LOCUS1202</name>
</gene>
<evidence type="ECO:0000256" key="4">
    <source>
        <dbReference type="ARBA" id="ARBA00022777"/>
    </source>
</evidence>
<keyword evidence="6" id="KW-1133">Transmembrane helix</keyword>
<dbReference type="SUPFAM" id="SSF56112">
    <property type="entry name" value="Protein kinase-like (PK-like)"/>
    <property type="match status" value="1"/>
</dbReference>
<proteinExistence type="predicted"/>
<dbReference type="InterPro" id="IPR050235">
    <property type="entry name" value="CK1_Ser-Thr_kinase"/>
</dbReference>
<reference evidence="8 9" key="2">
    <citation type="submission" date="2018-11" db="EMBL/GenBank/DDBJ databases">
        <authorList>
            <consortium name="Pathogen Informatics"/>
        </authorList>
    </citation>
    <scope>NUCLEOTIDE SEQUENCE [LARGE SCALE GENOMIC DNA]</scope>
</reference>
<keyword evidence="9" id="KW-1185">Reference proteome</keyword>
<name>A0A183IC58_9BILA</name>
<dbReference type="CDD" id="cd14017">
    <property type="entry name" value="STKc_TTBK"/>
    <property type="match status" value="1"/>
</dbReference>
<dbReference type="GO" id="GO:0004674">
    <property type="term" value="F:protein serine/threonine kinase activity"/>
    <property type="evidence" value="ECO:0007669"/>
    <property type="project" value="UniProtKB-KW"/>
</dbReference>
<keyword evidence="3" id="KW-0547">Nucleotide-binding</keyword>
<dbReference type="GO" id="GO:0005524">
    <property type="term" value="F:ATP binding"/>
    <property type="evidence" value="ECO:0007669"/>
    <property type="project" value="UniProtKB-KW"/>
</dbReference>
<evidence type="ECO:0000259" key="7">
    <source>
        <dbReference type="PROSITE" id="PS50011"/>
    </source>
</evidence>
<dbReference type="Gene3D" id="1.10.510.10">
    <property type="entry name" value="Transferase(Phosphotransferase) domain 1"/>
    <property type="match status" value="1"/>
</dbReference>
<evidence type="ECO:0000256" key="6">
    <source>
        <dbReference type="SAM" id="Phobius"/>
    </source>
</evidence>
<keyword evidence="6" id="KW-0812">Transmembrane</keyword>
<dbReference type="PANTHER" id="PTHR11909">
    <property type="entry name" value="CASEIN KINASE-RELATED"/>
    <property type="match status" value="1"/>
</dbReference>
<dbReference type="AlphaFoldDB" id="A0A183IC58"/>
<dbReference type="SMART" id="SM00220">
    <property type="entry name" value="S_TKc"/>
    <property type="match status" value="1"/>
</dbReference>
<dbReference type="InterPro" id="IPR047916">
    <property type="entry name" value="TTBK_Asator-like_STKc"/>
</dbReference>
<reference evidence="10" key="1">
    <citation type="submission" date="2016-06" db="UniProtKB">
        <authorList>
            <consortium name="WormBaseParasite"/>
        </authorList>
    </citation>
    <scope>IDENTIFICATION</scope>
</reference>
<keyword evidence="5" id="KW-0067">ATP-binding</keyword>
<dbReference type="WBParaSite" id="SBAD_0000125201-mRNA-1">
    <property type="protein sequence ID" value="SBAD_0000125201-mRNA-1"/>
    <property type="gene ID" value="SBAD_0000125201"/>
</dbReference>
<dbReference type="Pfam" id="PF00069">
    <property type="entry name" value="Pkinase"/>
    <property type="match status" value="1"/>
</dbReference>
<evidence type="ECO:0000256" key="5">
    <source>
        <dbReference type="ARBA" id="ARBA00022840"/>
    </source>
</evidence>
<evidence type="ECO:0000256" key="3">
    <source>
        <dbReference type="ARBA" id="ARBA00022741"/>
    </source>
</evidence>
<protein>
    <submittedName>
        <fullName evidence="10">Protein kinase domain-containing protein</fullName>
    </submittedName>
</protein>